<evidence type="ECO:0000256" key="2">
    <source>
        <dbReference type="ARBA" id="ARBA00022741"/>
    </source>
</evidence>
<dbReference type="InterPro" id="IPR005670">
    <property type="entry name" value="PstB-like"/>
</dbReference>
<dbReference type="CDD" id="cd03260">
    <property type="entry name" value="ABC_PstB_phosphate_transporter"/>
    <property type="match status" value="1"/>
</dbReference>
<accession>E1YHI9</accession>
<dbReference type="EMBL" id="FR695874">
    <property type="protein sequence ID" value="CBX30108.1"/>
    <property type="molecule type" value="Genomic_DNA"/>
</dbReference>
<dbReference type="PANTHER" id="PTHR43423:SF1">
    <property type="entry name" value="ABC TRANSPORTER I FAMILY MEMBER 17"/>
    <property type="match status" value="1"/>
</dbReference>
<dbReference type="GO" id="GO:0016020">
    <property type="term" value="C:membrane"/>
    <property type="evidence" value="ECO:0007669"/>
    <property type="project" value="InterPro"/>
</dbReference>
<dbReference type="GO" id="GO:0005315">
    <property type="term" value="F:phosphate transmembrane transporter activity"/>
    <property type="evidence" value="ECO:0007669"/>
    <property type="project" value="InterPro"/>
</dbReference>
<dbReference type="PANTHER" id="PTHR43423">
    <property type="entry name" value="ABC TRANSPORTER I FAMILY MEMBER 17"/>
    <property type="match status" value="1"/>
</dbReference>
<dbReference type="InterPro" id="IPR003439">
    <property type="entry name" value="ABC_transporter-like_ATP-bd"/>
</dbReference>
<dbReference type="InterPro" id="IPR027417">
    <property type="entry name" value="P-loop_NTPase"/>
</dbReference>
<proteinExistence type="predicted"/>
<sequence>MKDKNHNKYIIKATDISFYYYKKQIINKVSVVIPENSIFVVAGHSGQGKTTFLKIFNRLWETIPGARMEGEVLICLNGNWINIYDKNVSLPVLRRSVGMVFQTPNPLPMSIFNNIAFPMKLSGFKDKKYIKNKVEDSLKKFYLWDEVKDRLKDDARSLSGGQQQRLCLARTCILEPEILLLDEPTSFLDSKSVGIIENILLTLKECCTIILISHSKHQIKRISDFTMELL</sequence>
<dbReference type="InterPro" id="IPR003593">
    <property type="entry name" value="AAA+_ATPase"/>
</dbReference>
<evidence type="ECO:0000256" key="3">
    <source>
        <dbReference type="ARBA" id="ARBA00022840"/>
    </source>
</evidence>
<dbReference type="Gene3D" id="3.40.50.300">
    <property type="entry name" value="P-loop containing nucleotide triphosphate hydrolases"/>
    <property type="match status" value="1"/>
</dbReference>
<evidence type="ECO:0000259" key="4">
    <source>
        <dbReference type="PROSITE" id="PS50893"/>
    </source>
</evidence>
<dbReference type="SUPFAM" id="SSF52540">
    <property type="entry name" value="P-loop containing nucleoside triphosphate hydrolases"/>
    <property type="match status" value="1"/>
</dbReference>
<feature type="domain" description="ABC transporter" evidence="4">
    <location>
        <begin position="11"/>
        <end position="230"/>
    </location>
</feature>
<evidence type="ECO:0000313" key="5">
    <source>
        <dbReference type="EMBL" id="CBX30108.1"/>
    </source>
</evidence>
<gene>
    <name evidence="5" type="ORF">N47_D29170</name>
</gene>
<evidence type="ECO:0000256" key="1">
    <source>
        <dbReference type="ARBA" id="ARBA00022592"/>
    </source>
</evidence>
<dbReference type="GO" id="GO:0035435">
    <property type="term" value="P:phosphate ion transmembrane transport"/>
    <property type="evidence" value="ECO:0007669"/>
    <property type="project" value="InterPro"/>
</dbReference>
<name>E1YHI9_9BACT</name>
<dbReference type="GO" id="GO:0005524">
    <property type="term" value="F:ATP binding"/>
    <property type="evidence" value="ECO:0007669"/>
    <property type="project" value="UniProtKB-KW"/>
</dbReference>
<protein>
    <submittedName>
        <fullName evidence="5">Phosphate import ATP-binding protein pstB</fullName>
    </submittedName>
</protein>
<keyword evidence="3 5" id="KW-0067">ATP-binding</keyword>
<dbReference type="Pfam" id="PF00005">
    <property type="entry name" value="ABC_tran"/>
    <property type="match status" value="1"/>
</dbReference>
<keyword evidence="1" id="KW-0813">Transport</keyword>
<dbReference type="GO" id="GO:0016887">
    <property type="term" value="F:ATP hydrolysis activity"/>
    <property type="evidence" value="ECO:0007669"/>
    <property type="project" value="InterPro"/>
</dbReference>
<dbReference type="AlphaFoldDB" id="E1YHI9"/>
<reference evidence="5" key="1">
    <citation type="journal article" date="2011" name="Environ. Microbiol.">
        <title>Genomic insights into the metabolic potential of the polycyclic aromatic hydrocarbon degrading sulfate-reducing Deltaproteobacterium N47.</title>
        <authorList>
            <person name="Bergmann F."/>
            <person name="Selesi D."/>
            <person name="Weinmaier T."/>
            <person name="Tischler P."/>
            <person name="Rattei T."/>
            <person name="Meckenstock R.U."/>
        </authorList>
    </citation>
    <scope>NUCLEOTIDE SEQUENCE</scope>
</reference>
<keyword evidence="1" id="KW-0592">Phosphate transport</keyword>
<dbReference type="PROSITE" id="PS50893">
    <property type="entry name" value="ABC_TRANSPORTER_2"/>
    <property type="match status" value="1"/>
</dbReference>
<organism evidence="5">
    <name type="scientific">uncultured Desulfobacterium sp</name>
    <dbReference type="NCBI Taxonomy" id="201089"/>
    <lineage>
        <taxon>Bacteria</taxon>
        <taxon>Pseudomonadati</taxon>
        <taxon>Thermodesulfobacteriota</taxon>
        <taxon>Desulfobacteria</taxon>
        <taxon>Desulfobacterales</taxon>
        <taxon>Desulfobacteriaceae</taxon>
        <taxon>Desulfobacterium</taxon>
        <taxon>environmental samples</taxon>
    </lineage>
</organism>
<dbReference type="SMART" id="SM00382">
    <property type="entry name" value="AAA"/>
    <property type="match status" value="1"/>
</dbReference>
<keyword evidence="2" id="KW-0547">Nucleotide-binding</keyword>